<evidence type="ECO:0000313" key="2">
    <source>
        <dbReference type="Proteomes" id="UP000828390"/>
    </source>
</evidence>
<comment type="caution">
    <text evidence="1">The sequence shown here is derived from an EMBL/GenBank/DDBJ whole genome shotgun (WGS) entry which is preliminary data.</text>
</comment>
<proteinExistence type="predicted"/>
<accession>A0A9D4RDS4</accession>
<protein>
    <submittedName>
        <fullName evidence="1">Uncharacterized protein</fullName>
    </submittedName>
</protein>
<dbReference type="EMBL" id="JAIWYP010000002">
    <property type="protein sequence ID" value="KAH3864569.1"/>
    <property type="molecule type" value="Genomic_DNA"/>
</dbReference>
<name>A0A9D4RDS4_DREPO</name>
<organism evidence="1 2">
    <name type="scientific">Dreissena polymorpha</name>
    <name type="common">Zebra mussel</name>
    <name type="synonym">Mytilus polymorpha</name>
    <dbReference type="NCBI Taxonomy" id="45954"/>
    <lineage>
        <taxon>Eukaryota</taxon>
        <taxon>Metazoa</taxon>
        <taxon>Spiralia</taxon>
        <taxon>Lophotrochozoa</taxon>
        <taxon>Mollusca</taxon>
        <taxon>Bivalvia</taxon>
        <taxon>Autobranchia</taxon>
        <taxon>Heteroconchia</taxon>
        <taxon>Euheterodonta</taxon>
        <taxon>Imparidentia</taxon>
        <taxon>Neoheterodontei</taxon>
        <taxon>Myida</taxon>
        <taxon>Dreissenoidea</taxon>
        <taxon>Dreissenidae</taxon>
        <taxon>Dreissena</taxon>
    </lineage>
</organism>
<keyword evidence="2" id="KW-1185">Reference proteome</keyword>
<dbReference type="AlphaFoldDB" id="A0A9D4RDS4"/>
<gene>
    <name evidence="1" type="ORF">DPMN_027588</name>
</gene>
<reference evidence="1" key="2">
    <citation type="submission" date="2020-11" db="EMBL/GenBank/DDBJ databases">
        <authorList>
            <person name="McCartney M.A."/>
            <person name="Auch B."/>
            <person name="Kono T."/>
            <person name="Mallez S."/>
            <person name="Becker A."/>
            <person name="Gohl D.M."/>
            <person name="Silverstein K.A.T."/>
            <person name="Koren S."/>
            <person name="Bechman K.B."/>
            <person name="Herman A."/>
            <person name="Abrahante J.E."/>
            <person name="Garbe J."/>
        </authorList>
    </citation>
    <scope>NUCLEOTIDE SEQUENCE</scope>
    <source>
        <strain evidence="1">Duluth1</strain>
        <tissue evidence="1">Whole animal</tissue>
    </source>
</reference>
<reference evidence="1" key="1">
    <citation type="journal article" date="2019" name="bioRxiv">
        <title>The Genome of the Zebra Mussel, Dreissena polymorpha: A Resource for Invasive Species Research.</title>
        <authorList>
            <person name="McCartney M.A."/>
            <person name="Auch B."/>
            <person name="Kono T."/>
            <person name="Mallez S."/>
            <person name="Zhang Y."/>
            <person name="Obille A."/>
            <person name="Becker A."/>
            <person name="Abrahante J.E."/>
            <person name="Garbe J."/>
            <person name="Badalamenti J.P."/>
            <person name="Herman A."/>
            <person name="Mangelson H."/>
            <person name="Liachko I."/>
            <person name="Sullivan S."/>
            <person name="Sone E.D."/>
            <person name="Koren S."/>
            <person name="Silverstein K.A.T."/>
            <person name="Beckman K.B."/>
            <person name="Gohl D.M."/>
        </authorList>
    </citation>
    <scope>NUCLEOTIDE SEQUENCE</scope>
    <source>
        <strain evidence="1">Duluth1</strain>
        <tissue evidence="1">Whole animal</tissue>
    </source>
</reference>
<evidence type="ECO:0000313" key="1">
    <source>
        <dbReference type="EMBL" id="KAH3864569.1"/>
    </source>
</evidence>
<sequence length="106" mass="12272">MPKKKKRAGVSGRRHKYHYLKKTKHESSENVNPEINFECDSKQTVQREFTDVNVQTIQTEFEDASVQAIPETSDISVHTIEREFTLFFPFILQMCSTTESTCSVLI</sequence>
<dbReference type="Proteomes" id="UP000828390">
    <property type="component" value="Unassembled WGS sequence"/>
</dbReference>